<comment type="similarity">
    <text evidence="1">Belongs to the ETF alpha-subunit/FixB family.</text>
</comment>
<reference evidence="4 5" key="1">
    <citation type="journal article" date="2019" name="ISME J.">
        <title>Isolation and characterization of a thermophilic sulfur- and iron-reducing thaumarchaeote from a terrestrial acidic hot spring.</title>
        <authorList>
            <person name="Kato S."/>
            <person name="Itoh T."/>
            <person name="Yuki M."/>
            <person name="Nagamori M."/>
            <person name="Ohnishi M."/>
            <person name="Uematsu K."/>
            <person name="Suzuki K."/>
            <person name="Takashina T."/>
            <person name="Ohkuma M."/>
        </authorList>
    </citation>
    <scope>NUCLEOTIDE SEQUENCE [LARGE SCALE GENOMIC DNA]</scope>
    <source>
        <strain evidence="4 5">NAS-02</strain>
    </source>
</reference>
<evidence type="ECO:0000313" key="5">
    <source>
        <dbReference type="Proteomes" id="UP000509448"/>
    </source>
</evidence>
<feature type="domain" description="Electron transfer flavoprotein alpha/beta-subunit N-terminal" evidence="3">
    <location>
        <begin position="32"/>
        <end position="221"/>
    </location>
</feature>
<dbReference type="Gene3D" id="3.40.50.1220">
    <property type="entry name" value="TPP-binding domain"/>
    <property type="match status" value="1"/>
</dbReference>
<evidence type="ECO:0000313" key="4">
    <source>
        <dbReference type="EMBL" id="BBE42582.1"/>
    </source>
</evidence>
<dbReference type="GO" id="GO:0009055">
    <property type="term" value="F:electron transfer activity"/>
    <property type="evidence" value="ECO:0007669"/>
    <property type="project" value="InterPro"/>
</dbReference>
<dbReference type="GO" id="GO:0050660">
    <property type="term" value="F:flavin adenine dinucleotide binding"/>
    <property type="evidence" value="ECO:0007669"/>
    <property type="project" value="InterPro"/>
</dbReference>
<dbReference type="SUPFAM" id="SSF52467">
    <property type="entry name" value="DHS-like NAD/FAD-binding domain"/>
    <property type="match status" value="1"/>
</dbReference>
<dbReference type="SMART" id="SM00893">
    <property type="entry name" value="ETF"/>
    <property type="match status" value="1"/>
</dbReference>
<dbReference type="GO" id="GO:0033539">
    <property type="term" value="P:fatty acid beta-oxidation using acyl-CoA dehydrogenase"/>
    <property type="evidence" value="ECO:0007669"/>
    <property type="project" value="TreeGrafter"/>
</dbReference>
<dbReference type="OrthoDB" id="307696at2157"/>
<dbReference type="PANTHER" id="PTHR43153">
    <property type="entry name" value="ELECTRON TRANSFER FLAVOPROTEIN ALPHA"/>
    <property type="match status" value="1"/>
</dbReference>
<dbReference type="KEGG" id="ccai:NAS2_1193"/>
<dbReference type="Pfam" id="PF00766">
    <property type="entry name" value="ETF_alpha"/>
    <property type="match status" value="1"/>
</dbReference>
<dbReference type="PIRSF" id="PIRSF000089">
    <property type="entry name" value="Electra_flavoP_a"/>
    <property type="match status" value="1"/>
</dbReference>
<dbReference type="PANTHER" id="PTHR43153:SF1">
    <property type="entry name" value="ELECTRON TRANSFER FLAVOPROTEIN SUBUNIT ALPHA, MITOCHONDRIAL"/>
    <property type="match status" value="1"/>
</dbReference>
<gene>
    <name evidence="4" type="ORF">NAS2_1193</name>
</gene>
<name>A0A4P2VH73_9ARCH</name>
<dbReference type="EMBL" id="AP018732">
    <property type="protein sequence ID" value="BBE42582.1"/>
    <property type="molecule type" value="Genomic_DNA"/>
</dbReference>
<dbReference type="InterPro" id="IPR014730">
    <property type="entry name" value="ETF_a/b_N"/>
</dbReference>
<feature type="region of interest" description="Disordered" evidence="2">
    <location>
        <begin position="190"/>
        <end position="209"/>
    </location>
</feature>
<dbReference type="CDD" id="cd01715">
    <property type="entry name" value="ETF_alpha"/>
    <property type="match status" value="1"/>
</dbReference>
<evidence type="ECO:0000259" key="3">
    <source>
        <dbReference type="SMART" id="SM00893"/>
    </source>
</evidence>
<accession>A0A4P2VH73</accession>
<dbReference type="InterPro" id="IPR029035">
    <property type="entry name" value="DHS-like_NAD/FAD-binding_dom"/>
</dbReference>
<organism evidence="4 5">
    <name type="scientific">Conexivisphaera calida</name>
    <dbReference type="NCBI Taxonomy" id="1874277"/>
    <lineage>
        <taxon>Archaea</taxon>
        <taxon>Nitrososphaerota</taxon>
        <taxon>Conexivisphaeria</taxon>
        <taxon>Conexivisphaerales</taxon>
        <taxon>Conexivisphaeraceae</taxon>
        <taxon>Conexivisphaera</taxon>
    </lineage>
</organism>
<feature type="compositionally biased region" description="Basic and acidic residues" evidence="2">
    <location>
        <begin position="199"/>
        <end position="209"/>
    </location>
</feature>
<dbReference type="InterPro" id="IPR014731">
    <property type="entry name" value="ETF_asu_C"/>
</dbReference>
<dbReference type="InterPro" id="IPR033947">
    <property type="entry name" value="ETF_alpha_N"/>
</dbReference>
<evidence type="ECO:0000256" key="1">
    <source>
        <dbReference type="ARBA" id="ARBA00005817"/>
    </source>
</evidence>
<dbReference type="InterPro" id="IPR001308">
    <property type="entry name" value="ETF_a/FixB"/>
</dbReference>
<dbReference type="AlphaFoldDB" id="A0A4P2VH73"/>
<keyword evidence="5" id="KW-1185">Reference proteome</keyword>
<dbReference type="Pfam" id="PF01012">
    <property type="entry name" value="ETF"/>
    <property type="match status" value="1"/>
</dbReference>
<evidence type="ECO:0000256" key="2">
    <source>
        <dbReference type="SAM" id="MobiDB-lite"/>
    </source>
</evidence>
<dbReference type="RefSeq" id="WP_174448799.1">
    <property type="nucleotide sequence ID" value="NZ_AP018732.1"/>
</dbReference>
<dbReference type="Proteomes" id="UP000509448">
    <property type="component" value="Chromosome"/>
</dbReference>
<protein>
    <submittedName>
        <fullName evidence="4">Electron transfer flavoprotein, alpha subunit</fullName>
    </submittedName>
</protein>
<sequence length="368" mass="39751">MSLAEKRKAKRVNCATVCPDWGCRQPGEHEGIWVVGELEDGVISEPSLQMLTPARNVAQKLGTFVEGIVLGPEEAEAREAAEEMIRRGADRATVIVGEELADRIPAVLASAIASLADERRPDVILMSATMRGREVAPYIASLLRAGITADCTQFDVDEDSGDLFMIRPPFAAILLAYIKTPTRRPQIATARPNVFPMPPRDESREGPVEVKRATDYVRARPQMRLIRSEVLRKDEVPLEKAEYVVAGGKGIGTKEGFAALEALANALGGVVAGSRRAVDLGLVPHEKQVGQTGKSVRPKLYIAVGISGAAQHVIGIREAGTVVAINIDRDAPIFKSADYGIVADWHEVVPALLREIEARRRMGSGKGT</sequence>
<dbReference type="GeneID" id="55585004"/>
<proteinExistence type="inferred from homology"/>
<dbReference type="InterPro" id="IPR014729">
    <property type="entry name" value="Rossmann-like_a/b/a_fold"/>
</dbReference>
<dbReference type="Gene3D" id="3.40.50.620">
    <property type="entry name" value="HUPs"/>
    <property type="match status" value="1"/>
</dbReference>
<dbReference type="SUPFAM" id="SSF52402">
    <property type="entry name" value="Adenine nucleotide alpha hydrolases-like"/>
    <property type="match status" value="1"/>
</dbReference>